<dbReference type="SUPFAM" id="SSF53335">
    <property type="entry name" value="S-adenosyl-L-methionine-dependent methyltransferases"/>
    <property type="match status" value="1"/>
</dbReference>
<feature type="region of interest" description="Disordered" evidence="9">
    <location>
        <begin position="293"/>
        <end position="319"/>
    </location>
</feature>
<evidence type="ECO:0000256" key="7">
    <source>
        <dbReference type="ARBA" id="ARBA00022691"/>
    </source>
</evidence>
<organism evidence="12 13">
    <name type="scientific">Batrachochytrium dendrobatidis (strain JEL423)</name>
    <dbReference type="NCBI Taxonomy" id="403673"/>
    <lineage>
        <taxon>Eukaryota</taxon>
        <taxon>Fungi</taxon>
        <taxon>Fungi incertae sedis</taxon>
        <taxon>Chytridiomycota</taxon>
        <taxon>Chytridiomycota incertae sedis</taxon>
        <taxon>Chytridiomycetes</taxon>
        <taxon>Rhizophydiales</taxon>
        <taxon>Rhizophydiales incertae sedis</taxon>
        <taxon>Batrachochytrium</taxon>
    </lineage>
</organism>
<dbReference type="GO" id="GO:0005737">
    <property type="term" value="C:cytoplasm"/>
    <property type="evidence" value="ECO:0007669"/>
    <property type="project" value="UniProtKB-SubCell"/>
</dbReference>
<sequence>MPIDIAIDYNLSHVEFTFEFQKIIFDEFNYLFKKSTMTSRPEHVAPPEIFYGEAEAKKYTRNTRIISIQNEMTYRAIELLALPEDKSAYILDIGCGSGLSGEVLEDEGHVWVGLDISKSMLDVAVEREVEGDLFEHDIGHGLGFRPATFDGAISISVLQWLCNADKQSHVPRRRLHRFFTTLYTSLCRGARAVFQFYPESPAQIEMIVASAMKAGFTGGLVVDYPNSSKAKKYYLCLFAGVAANSAEKTQELPKGLDEEGQSVSYSDKRVRERYRKGAHHRVSVKDKDWIQRKKNLARARGKDTAQDSKFTGRKRGPRF</sequence>
<dbReference type="OrthoDB" id="2877at2759"/>
<evidence type="ECO:0000256" key="2">
    <source>
        <dbReference type="ARBA" id="ARBA00004496"/>
    </source>
</evidence>
<dbReference type="EMBL" id="DS022304">
    <property type="protein sequence ID" value="OAJ40595.1"/>
    <property type="molecule type" value="Genomic_DNA"/>
</dbReference>
<dbReference type="STRING" id="403673.A0A177WLM5"/>
<evidence type="ECO:0000256" key="8">
    <source>
        <dbReference type="ARBA" id="ARBA00023242"/>
    </source>
</evidence>
<feature type="domain" description="Methyltransferase type 11" evidence="10">
    <location>
        <begin position="91"/>
        <end position="165"/>
    </location>
</feature>
<gene>
    <name evidence="12" type="ORF">BDEG_24309</name>
</gene>
<dbReference type="VEuPathDB" id="FungiDB:BDEG_24309"/>
<keyword evidence="4" id="KW-0963">Cytoplasm</keyword>
<evidence type="ECO:0000256" key="4">
    <source>
        <dbReference type="ARBA" id="ARBA00022490"/>
    </source>
</evidence>
<dbReference type="PANTHER" id="PTHR12734">
    <property type="entry name" value="METHYLTRANSFERASE-RELATED"/>
    <property type="match status" value="1"/>
</dbReference>
<evidence type="ECO:0000313" key="13">
    <source>
        <dbReference type="Proteomes" id="UP000077115"/>
    </source>
</evidence>
<name>A0A177WLM5_BATDL</name>
<keyword evidence="8" id="KW-0539">Nucleus</keyword>
<dbReference type="AlphaFoldDB" id="A0A177WLM5"/>
<evidence type="ECO:0000256" key="5">
    <source>
        <dbReference type="ARBA" id="ARBA00022603"/>
    </source>
</evidence>
<evidence type="ECO:0008006" key="14">
    <source>
        <dbReference type="Google" id="ProtNLM"/>
    </source>
</evidence>
<dbReference type="CDD" id="cd02440">
    <property type="entry name" value="AdoMet_MTases"/>
    <property type="match status" value="1"/>
</dbReference>
<accession>A0A177WLM5</accession>
<feature type="compositionally biased region" description="Basic residues" evidence="9">
    <location>
        <begin position="271"/>
        <end position="281"/>
    </location>
</feature>
<dbReference type="Proteomes" id="UP000077115">
    <property type="component" value="Unassembled WGS sequence"/>
</dbReference>
<proteinExistence type="inferred from homology"/>
<dbReference type="Pfam" id="PF12589">
    <property type="entry name" value="WBS_methylT"/>
    <property type="match status" value="1"/>
</dbReference>
<reference evidence="12 13" key="1">
    <citation type="submission" date="2006-10" db="EMBL/GenBank/DDBJ databases">
        <title>The Genome Sequence of Batrachochytrium dendrobatidis JEL423.</title>
        <authorList>
            <consortium name="The Broad Institute Genome Sequencing Platform"/>
            <person name="Birren B."/>
            <person name="Lander E."/>
            <person name="Galagan J."/>
            <person name="Cuomo C."/>
            <person name="Devon K."/>
            <person name="Jaffe D."/>
            <person name="Butler J."/>
            <person name="Alvarez P."/>
            <person name="Gnerre S."/>
            <person name="Grabherr M."/>
            <person name="Kleber M."/>
            <person name="Mauceli E."/>
            <person name="Brockman W."/>
            <person name="Young S."/>
            <person name="LaButti K."/>
            <person name="Sykes S."/>
            <person name="DeCaprio D."/>
            <person name="Crawford M."/>
            <person name="Koehrsen M."/>
            <person name="Engels R."/>
            <person name="Montgomery P."/>
            <person name="Pearson M."/>
            <person name="Howarth C."/>
            <person name="Larson L."/>
            <person name="White J."/>
            <person name="O'Leary S."/>
            <person name="Kodira C."/>
            <person name="Zeng Q."/>
            <person name="Yandava C."/>
            <person name="Alvarado L."/>
            <person name="Longcore J."/>
            <person name="James T."/>
        </authorList>
    </citation>
    <scope>NUCLEOTIDE SEQUENCE [LARGE SCALE GENOMIC DNA]</scope>
    <source>
        <strain evidence="12 13">JEL423</strain>
    </source>
</reference>
<evidence type="ECO:0000256" key="3">
    <source>
        <dbReference type="ARBA" id="ARBA00005547"/>
    </source>
</evidence>
<dbReference type="Pfam" id="PF08241">
    <property type="entry name" value="Methyltransf_11"/>
    <property type="match status" value="1"/>
</dbReference>
<dbReference type="InterPro" id="IPR029063">
    <property type="entry name" value="SAM-dependent_MTases_sf"/>
</dbReference>
<dbReference type="GO" id="GO:0005730">
    <property type="term" value="C:nucleolus"/>
    <property type="evidence" value="ECO:0007669"/>
    <property type="project" value="TreeGrafter"/>
</dbReference>
<evidence type="ECO:0000256" key="1">
    <source>
        <dbReference type="ARBA" id="ARBA00004123"/>
    </source>
</evidence>
<evidence type="ECO:0000256" key="6">
    <source>
        <dbReference type="ARBA" id="ARBA00022679"/>
    </source>
</evidence>
<dbReference type="InterPro" id="IPR022238">
    <property type="entry name" value="Bud23_C"/>
</dbReference>
<comment type="similarity">
    <text evidence="3">Belongs to the class I-like SAM-binding methyltransferase superfamily. BUD23/WBSCR22 family.</text>
</comment>
<keyword evidence="6" id="KW-0808">Transferase</keyword>
<evidence type="ECO:0000259" key="11">
    <source>
        <dbReference type="Pfam" id="PF12589"/>
    </source>
</evidence>
<protein>
    <recommendedName>
        <fullName evidence="14">18S rRNA (guanine(1575)-N(7))-methyltransferase Bud23 C-terminal domain-containing protein</fullName>
    </recommendedName>
</protein>
<reference evidence="12 13" key="2">
    <citation type="submission" date="2016-05" db="EMBL/GenBank/DDBJ databases">
        <title>Lineage-specific infection strategies underlie the spectrum of fungal disease in amphibians.</title>
        <authorList>
            <person name="Cuomo C.A."/>
            <person name="Farrer R.A."/>
            <person name="James T."/>
            <person name="Longcore J."/>
            <person name="Birren B."/>
        </authorList>
    </citation>
    <scope>NUCLEOTIDE SEQUENCE [LARGE SCALE GENOMIC DNA]</scope>
    <source>
        <strain evidence="12 13">JEL423</strain>
    </source>
</reference>
<dbReference type="InterPro" id="IPR013216">
    <property type="entry name" value="Methyltransf_11"/>
</dbReference>
<keyword evidence="7" id="KW-0949">S-adenosyl-L-methionine</keyword>
<evidence type="ECO:0000256" key="9">
    <source>
        <dbReference type="SAM" id="MobiDB-lite"/>
    </source>
</evidence>
<dbReference type="PANTHER" id="PTHR12734:SF0">
    <property type="entry name" value="18S RRNA (GUANINE-N(7))-METHYLTRANSFERASE-RELATED"/>
    <property type="match status" value="1"/>
</dbReference>
<comment type="subcellular location">
    <subcellularLocation>
        <location evidence="2">Cytoplasm</location>
    </subcellularLocation>
    <subcellularLocation>
        <location evidence="1">Nucleus</location>
    </subcellularLocation>
</comment>
<evidence type="ECO:0000313" key="12">
    <source>
        <dbReference type="EMBL" id="OAJ40595.1"/>
    </source>
</evidence>
<feature type="domain" description="18S rRNA (guanine(1575)-N(7))-methyltransferase Bud23 C-terminal" evidence="11">
    <location>
        <begin position="237"/>
        <end position="316"/>
    </location>
</feature>
<feature type="region of interest" description="Disordered" evidence="9">
    <location>
        <begin position="250"/>
        <end position="281"/>
    </location>
</feature>
<keyword evidence="5" id="KW-0489">Methyltransferase</keyword>
<dbReference type="GO" id="GO:0016435">
    <property type="term" value="F:rRNA (guanine) methyltransferase activity"/>
    <property type="evidence" value="ECO:0007669"/>
    <property type="project" value="InterPro"/>
</dbReference>
<dbReference type="GO" id="GO:0070476">
    <property type="term" value="P:rRNA (guanine-N7)-methylation"/>
    <property type="evidence" value="ECO:0007669"/>
    <property type="project" value="InterPro"/>
</dbReference>
<dbReference type="FunFam" id="3.40.50.150:FF:000017">
    <property type="entry name" value="probable 18S rRNA (Guanine-N(7))-methyltransferase"/>
    <property type="match status" value="1"/>
</dbReference>
<dbReference type="InterPro" id="IPR039769">
    <property type="entry name" value="Bud23-like"/>
</dbReference>
<dbReference type="eggNOG" id="KOG1541">
    <property type="taxonomic scope" value="Eukaryota"/>
</dbReference>
<evidence type="ECO:0000259" key="10">
    <source>
        <dbReference type="Pfam" id="PF08241"/>
    </source>
</evidence>
<dbReference type="Gene3D" id="3.40.50.150">
    <property type="entry name" value="Vaccinia Virus protein VP39"/>
    <property type="match status" value="1"/>
</dbReference>